<dbReference type="EMBL" id="DRMS01000405">
    <property type="protein sequence ID" value="HFC93286.1"/>
    <property type="molecule type" value="Genomic_DNA"/>
</dbReference>
<protein>
    <recommendedName>
        <fullName evidence="2">GIY-YIG domain-containing protein</fullName>
    </recommendedName>
</protein>
<gene>
    <name evidence="1" type="ORF">ENJ51_10805</name>
</gene>
<name>A0A7V2T181_LEUMU</name>
<evidence type="ECO:0008006" key="2">
    <source>
        <dbReference type="Google" id="ProtNLM"/>
    </source>
</evidence>
<reference evidence="1" key="1">
    <citation type="journal article" date="2020" name="mSystems">
        <title>Genome- and Community-Level Interaction Insights into Carbon Utilization and Element Cycling Functions of Hydrothermarchaeota in Hydrothermal Sediment.</title>
        <authorList>
            <person name="Zhou Z."/>
            <person name="Liu Y."/>
            <person name="Xu W."/>
            <person name="Pan J."/>
            <person name="Luo Z.H."/>
            <person name="Li M."/>
        </authorList>
    </citation>
    <scope>NUCLEOTIDE SEQUENCE [LARGE SCALE GENOMIC DNA]</scope>
    <source>
        <strain evidence="1">HyVt-493</strain>
    </source>
</reference>
<dbReference type="Proteomes" id="UP000885750">
    <property type="component" value="Unassembled WGS sequence"/>
</dbReference>
<evidence type="ECO:0000313" key="1">
    <source>
        <dbReference type="EMBL" id="HFC93286.1"/>
    </source>
</evidence>
<accession>A0A7V2T181</accession>
<proteinExistence type="predicted"/>
<organism evidence="1">
    <name type="scientific">Leucothrix mucor</name>
    <dbReference type="NCBI Taxonomy" id="45248"/>
    <lineage>
        <taxon>Bacteria</taxon>
        <taxon>Pseudomonadati</taxon>
        <taxon>Pseudomonadota</taxon>
        <taxon>Gammaproteobacteria</taxon>
        <taxon>Thiotrichales</taxon>
        <taxon>Thiotrichaceae</taxon>
        <taxon>Leucothrix</taxon>
    </lineage>
</organism>
<sequence>MSSHRYAPIAHFNGTLTQEVSVTDKLPWLYIIASLKKKILYIGETFDDAGITGRLSSHFGRAINSSFKQCAEKNAGERHIPPPYLVVAARMPFNDNEAPFNGEAKRVRKACEALLHEIITTKFILPKKWTIVSSSSSSLSITTEMEKACYEIFDNFIASYTFLENLSSEVFPFNFVLLDRVVKLESSPPNIGDIIEDIELQLFDWMIKILQDEHGDKWWTTGVKSTVRIKCASTQESEGEDNNVPKWAYLTLIDIKAIIEANWMLFSSVMEEVSSLQGKSKATSWIGEINEKRKLWAHPLKQRFVSINPSDVHKIKGYQTKLREAIKNDT</sequence>
<comment type="caution">
    <text evidence="1">The sequence shown here is derived from an EMBL/GenBank/DDBJ whole genome shotgun (WGS) entry which is preliminary data.</text>
</comment>
<dbReference type="AlphaFoldDB" id="A0A7V2T181"/>